<dbReference type="Pfam" id="PF07247">
    <property type="entry name" value="AATase"/>
    <property type="match status" value="1"/>
</dbReference>
<dbReference type="InterPro" id="IPR010828">
    <property type="entry name" value="Atf2/Sli1-like"/>
</dbReference>
<comment type="caution">
    <text evidence="1">The sequence shown here is derived from an EMBL/GenBank/DDBJ whole genome shotgun (WGS) entry which is preliminary data.</text>
</comment>
<sequence>MERLRKAGPNERRCIVRQALGYYRTLVVGGVYTLDGPSSNFSLQSTLIKALKHCIALHPILSACIVGQETEAPEFARPPVLDLNNHINILGTPDLSNEKSLIKLTLAQTNDHVFTCCDQTPPWEITVLPLSAAEQSETSRYLILFGYYHSHGDGKSGLAFHKTLLSGLKQAQSADCAYDDDPKFASPSTPLLPTLEMAGRLSISWSYLLSPLLGAYLPAFIANPLGIRASATPEAEDQWAGNKTFFEPESYQTCLEVVSVGHSHVQKILQECRKHDVKFTGLLHQVIVQALSKELPSEKAGCFVSQTAVDLRSHLNGITDNDMALCPTAYYELFKRISDDDISKEPGSMSDTLWDAARSTTQNLANCAGTLNDQPVGLLAYLRNMYPWTKGQVGKRRECSYELSNIMSFNPGPFEPEKKWNVESMIFSQPANVASGCLNFNVVSRYQGNLTIVISWQAGALDVQDEQLFIERVGKRITTSLESFNRT</sequence>
<evidence type="ECO:0000313" key="2">
    <source>
        <dbReference type="Proteomes" id="UP000779574"/>
    </source>
</evidence>
<reference evidence="1" key="1">
    <citation type="journal article" date="2021" name="J Fungi (Basel)">
        <title>Virulence traits and population genomics of the black yeast Aureobasidium melanogenum.</title>
        <authorList>
            <person name="Cernosa A."/>
            <person name="Sun X."/>
            <person name="Gostincar C."/>
            <person name="Fang C."/>
            <person name="Gunde-Cimerman N."/>
            <person name="Song Z."/>
        </authorList>
    </citation>
    <scope>NUCLEOTIDE SEQUENCE</scope>
    <source>
        <strain evidence="1">EXF-9911</strain>
    </source>
</reference>
<proteinExistence type="predicted"/>
<dbReference type="AlphaFoldDB" id="A0A9P8EQG0"/>
<protein>
    <recommendedName>
        <fullName evidence="3">Alcohol acetyltransferase</fullName>
    </recommendedName>
</protein>
<reference evidence="1" key="2">
    <citation type="submission" date="2021-08" db="EMBL/GenBank/DDBJ databases">
        <authorList>
            <person name="Gostincar C."/>
            <person name="Sun X."/>
            <person name="Song Z."/>
            <person name="Gunde-Cimerman N."/>
        </authorList>
    </citation>
    <scope>NUCLEOTIDE SEQUENCE</scope>
    <source>
        <strain evidence="1">EXF-9911</strain>
    </source>
</reference>
<name>A0A9P8EQG0_AURME</name>
<organism evidence="1 2">
    <name type="scientific">Aureobasidium melanogenum</name>
    <name type="common">Aureobasidium pullulans var. melanogenum</name>
    <dbReference type="NCBI Taxonomy" id="46634"/>
    <lineage>
        <taxon>Eukaryota</taxon>
        <taxon>Fungi</taxon>
        <taxon>Dikarya</taxon>
        <taxon>Ascomycota</taxon>
        <taxon>Pezizomycotina</taxon>
        <taxon>Dothideomycetes</taxon>
        <taxon>Dothideomycetidae</taxon>
        <taxon>Dothideales</taxon>
        <taxon>Saccotheciaceae</taxon>
        <taxon>Aureobasidium</taxon>
    </lineage>
</organism>
<evidence type="ECO:0000313" key="1">
    <source>
        <dbReference type="EMBL" id="KAG9695848.1"/>
    </source>
</evidence>
<dbReference type="PANTHER" id="PTHR28037:SF1">
    <property type="entry name" value="ALCOHOL O-ACETYLTRANSFERASE 1-RELATED"/>
    <property type="match status" value="1"/>
</dbReference>
<feature type="non-terminal residue" evidence="1">
    <location>
        <position position="487"/>
    </location>
</feature>
<accession>A0A9P8EQG0</accession>
<dbReference type="Proteomes" id="UP000779574">
    <property type="component" value="Unassembled WGS sequence"/>
</dbReference>
<dbReference type="PANTHER" id="PTHR28037">
    <property type="entry name" value="ALCOHOL O-ACETYLTRANSFERASE 1-RELATED"/>
    <property type="match status" value="1"/>
</dbReference>
<dbReference type="EMBL" id="JAHFXF010000119">
    <property type="protein sequence ID" value="KAG9695848.1"/>
    <property type="molecule type" value="Genomic_DNA"/>
</dbReference>
<gene>
    <name evidence="1" type="ORF">KCU76_g4180</name>
</gene>
<dbReference type="GO" id="GO:0008080">
    <property type="term" value="F:N-acetyltransferase activity"/>
    <property type="evidence" value="ECO:0007669"/>
    <property type="project" value="TreeGrafter"/>
</dbReference>
<dbReference type="InterPro" id="IPR052058">
    <property type="entry name" value="Alcohol_O-acetyltransferase"/>
</dbReference>
<dbReference type="OrthoDB" id="2150604at2759"/>
<evidence type="ECO:0008006" key="3">
    <source>
        <dbReference type="Google" id="ProtNLM"/>
    </source>
</evidence>